<reference evidence="1 2" key="1">
    <citation type="submission" date="2021-06" db="EMBL/GenBank/DDBJ databases">
        <title>Complete genome sequence of Erwinia phage pEa_SNUABM_03.</title>
        <authorList>
            <person name="Kim S.G."/>
            <person name="Park S.C."/>
        </authorList>
    </citation>
    <scope>NUCLEOTIDE SEQUENCE [LARGE SCALE GENOMIC DNA]</scope>
</reference>
<gene>
    <name evidence="1" type="ORF">pEaSNUABM3_00212</name>
</gene>
<evidence type="ECO:0000313" key="1">
    <source>
        <dbReference type="EMBL" id="QZE56409.1"/>
    </source>
</evidence>
<name>A0AAE8BYL8_9CAUD</name>
<organism evidence="1 2">
    <name type="scientific">Erwinia phage pEa_SNUABM_3</name>
    <dbReference type="NCBI Taxonomy" id="2869552"/>
    <lineage>
        <taxon>Viruses</taxon>
        <taxon>Duplodnaviria</taxon>
        <taxon>Heunggongvirae</taxon>
        <taxon>Uroviricota</taxon>
        <taxon>Caudoviricetes</taxon>
        <taxon>Alexandravirus</taxon>
        <taxon>Alexandravirus SNUABM3</taxon>
    </lineage>
</organism>
<accession>A0AAE8BYL8</accession>
<protein>
    <submittedName>
        <fullName evidence="1">Uncharacterized protein</fullName>
    </submittedName>
</protein>
<dbReference type="EMBL" id="MZ443770">
    <property type="protein sequence ID" value="QZE56409.1"/>
    <property type="molecule type" value="Genomic_DNA"/>
</dbReference>
<sequence length="110" mass="12800">MNDDDFHFDFDEEELCLDHPLHLVVQDGECIIGHLVQDSVGTKWMLGAYFIDETDDSNTELLEWPVFRIDPFDEIMAVANADEMRLQYCNRDLNLGHINNIPFVCNSTRH</sequence>
<dbReference type="Proteomes" id="UP000827787">
    <property type="component" value="Segment"/>
</dbReference>
<evidence type="ECO:0000313" key="2">
    <source>
        <dbReference type="Proteomes" id="UP000827787"/>
    </source>
</evidence>
<proteinExistence type="predicted"/>
<keyword evidence="2" id="KW-1185">Reference proteome</keyword>